<dbReference type="OrthoDB" id="3316391at2"/>
<dbReference type="RefSeq" id="WP_133977170.1">
    <property type="nucleotide sequence ID" value="NZ_SOCE01000001.1"/>
</dbReference>
<dbReference type="PANTHER" id="PTHR43004:SF19">
    <property type="entry name" value="BINDING MONOOXYGENASE, PUTATIVE (JCVI)-RELATED"/>
    <property type="match status" value="1"/>
</dbReference>
<dbReference type="Gene3D" id="3.50.50.60">
    <property type="entry name" value="FAD/NAD(P)-binding domain"/>
    <property type="match status" value="1"/>
</dbReference>
<dbReference type="Gene3D" id="3.30.9.10">
    <property type="entry name" value="D-Amino Acid Oxidase, subunit A, domain 2"/>
    <property type="match status" value="1"/>
</dbReference>
<evidence type="ECO:0000313" key="6">
    <source>
        <dbReference type="Proteomes" id="UP000295151"/>
    </source>
</evidence>
<dbReference type="SUPFAM" id="SSF51905">
    <property type="entry name" value="FAD/NAD(P)-binding domain"/>
    <property type="match status" value="1"/>
</dbReference>
<evidence type="ECO:0000256" key="3">
    <source>
        <dbReference type="ARBA" id="ARBA00022827"/>
    </source>
</evidence>
<dbReference type="PRINTS" id="PR00420">
    <property type="entry name" value="RNGMNOXGNASE"/>
</dbReference>
<dbReference type="InterPro" id="IPR002938">
    <property type="entry name" value="FAD-bd"/>
</dbReference>
<dbReference type="Proteomes" id="UP000295151">
    <property type="component" value="Unassembled WGS sequence"/>
</dbReference>
<evidence type="ECO:0000313" key="5">
    <source>
        <dbReference type="EMBL" id="TDU87389.1"/>
    </source>
</evidence>
<evidence type="ECO:0000256" key="2">
    <source>
        <dbReference type="ARBA" id="ARBA00022630"/>
    </source>
</evidence>
<dbReference type="AlphaFoldDB" id="A0A4R7T711"/>
<dbReference type="Pfam" id="PF21274">
    <property type="entry name" value="Rng_hyd_C"/>
    <property type="match status" value="1"/>
</dbReference>
<proteinExistence type="predicted"/>
<comment type="cofactor">
    <cofactor evidence="1">
        <name>FAD</name>
        <dbReference type="ChEBI" id="CHEBI:57692"/>
    </cofactor>
</comment>
<keyword evidence="6" id="KW-1185">Reference proteome</keyword>
<dbReference type="InterPro" id="IPR036188">
    <property type="entry name" value="FAD/NAD-bd_sf"/>
</dbReference>
<reference evidence="5 6" key="1">
    <citation type="submission" date="2019-03" db="EMBL/GenBank/DDBJ databases">
        <title>Genomic Encyclopedia of Type Strains, Phase III (KMG-III): the genomes of soil and plant-associated and newly described type strains.</title>
        <authorList>
            <person name="Whitman W."/>
        </authorList>
    </citation>
    <scope>NUCLEOTIDE SEQUENCE [LARGE SCALE GENOMIC DNA]</scope>
    <source>
        <strain evidence="5 6">VKM Ac-2575</strain>
    </source>
</reference>
<dbReference type="GO" id="GO:0016709">
    <property type="term" value="F:oxidoreductase activity, acting on paired donors, with incorporation or reduction of molecular oxygen, NAD(P)H as one donor, and incorporation of one atom of oxygen"/>
    <property type="evidence" value="ECO:0007669"/>
    <property type="project" value="UniProtKB-ARBA"/>
</dbReference>
<sequence length="510" mass="54880">MNTVNDVEVVVVGAGLTGLAATAFLAQQGVRVLTVDQHPGTSVHPKARLVNVRSMELYRALGVESEVRAAGEPNRGFQVAGTLAGDWETWIEPPADESDAAGLSPTVAYSCDQQRLEPILLRYARERGATVRFDTTAVLTDPIEGRPTVTLHGRGGEETVVRARFVIAADGARSSIRTQLGIALRGEKVEGESVSAVFRAYLEPALRGRQVNAIMCRDAAAFLFARGTENDRSWQLGTYLRPGWEALAPDALSDKLIEVIRAATGLPGLRPVIEDTARWTTGAYVADRFRVGPVFLVGDAIHVMPPYGGFGGNTGVQDAHNLAWKIAAVCRGDAADALLDSYESERRPIVELTVAQALLRSQKTPGQAPPEAQIDAISIALGFQYGRDGGVPVEDPVSPSGEPGTRAPHVRLADGRSTIDLLDPVRFTLIGPNTSRVLRELTEHPTDLVAAAPVDTSVIDSSQRKRWEGIYETDRTEGLLVRPDGIIQARIGTSSDLHAVLRSCLQLRSE</sequence>
<evidence type="ECO:0000256" key="1">
    <source>
        <dbReference type="ARBA" id="ARBA00001974"/>
    </source>
</evidence>
<comment type="caution">
    <text evidence="5">The sequence shown here is derived from an EMBL/GenBank/DDBJ whole genome shotgun (WGS) entry which is preliminary data.</text>
</comment>
<dbReference type="Pfam" id="PF01494">
    <property type="entry name" value="FAD_binding_3"/>
    <property type="match status" value="1"/>
</dbReference>
<accession>A0A4R7T711</accession>
<protein>
    <submittedName>
        <fullName evidence="5">2-polyprenyl-6-methoxyphenol hydroxylase-like FAD-dependent oxidoreductase</fullName>
    </submittedName>
</protein>
<dbReference type="EMBL" id="SOCE01000001">
    <property type="protein sequence ID" value="TDU87389.1"/>
    <property type="molecule type" value="Genomic_DNA"/>
</dbReference>
<keyword evidence="2" id="KW-0285">Flavoprotein</keyword>
<evidence type="ECO:0000259" key="4">
    <source>
        <dbReference type="Pfam" id="PF01494"/>
    </source>
</evidence>
<gene>
    <name evidence="5" type="ORF">EV138_0912</name>
</gene>
<dbReference type="PANTHER" id="PTHR43004">
    <property type="entry name" value="TRK SYSTEM POTASSIUM UPTAKE PROTEIN"/>
    <property type="match status" value="1"/>
</dbReference>
<organism evidence="5 6">
    <name type="scientific">Kribbella voronezhensis</name>
    <dbReference type="NCBI Taxonomy" id="2512212"/>
    <lineage>
        <taxon>Bacteria</taxon>
        <taxon>Bacillati</taxon>
        <taxon>Actinomycetota</taxon>
        <taxon>Actinomycetes</taxon>
        <taxon>Propionibacteriales</taxon>
        <taxon>Kribbellaceae</taxon>
        <taxon>Kribbella</taxon>
    </lineage>
</organism>
<feature type="domain" description="FAD-binding" evidence="4">
    <location>
        <begin position="6"/>
        <end position="356"/>
    </location>
</feature>
<keyword evidence="3" id="KW-0274">FAD</keyword>
<dbReference type="GO" id="GO:0071949">
    <property type="term" value="F:FAD binding"/>
    <property type="evidence" value="ECO:0007669"/>
    <property type="project" value="InterPro"/>
</dbReference>
<name>A0A4R7T711_9ACTN</name>
<dbReference type="Gene3D" id="3.40.30.120">
    <property type="match status" value="1"/>
</dbReference>
<dbReference type="InterPro" id="IPR050641">
    <property type="entry name" value="RIFMO-like"/>
</dbReference>